<feature type="region of interest" description="Disordered" evidence="1">
    <location>
        <begin position="1"/>
        <end position="21"/>
    </location>
</feature>
<dbReference type="InterPro" id="IPR051927">
    <property type="entry name" value="Zn_Chap_cDPG_Synth"/>
</dbReference>
<dbReference type="RefSeq" id="XP_045961665.1">
    <property type="nucleotide sequence ID" value="XM_046099562.1"/>
</dbReference>
<evidence type="ECO:0000256" key="1">
    <source>
        <dbReference type="SAM" id="MobiDB-lite"/>
    </source>
</evidence>
<proteinExistence type="predicted"/>
<dbReference type="GO" id="GO:0016787">
    <property type="term" value="F:hydrolase activity"/>
    <property type="evidence" value="ECO:0007669"/>
    <property type="project" value="UniProtKB-KW"/>
</dbReference>
<protein>
    <submittedName>
        <fullName evidence="3">P-loop containing nucleoside triphosphate hydrolase protein</fullName>
    </submittedName>
</protein>
<dbReference type="SMART" id="SM00833">
    <property type="entry name" value="CobW_C"/>
    <property type="match status" value="1"/>
</dbReference>
<dbReference type="Proteomes" id="UP000758603">
    <property type="component" value="Unassembled WGS sequence"/>
</dbReference>
<keyword evidence="4" id="KW-1185">Reference proteome</keyword>
<dbReference type="Gene3D" id="3.40.50.300">
    <property type="entry name" value="P-loop containing nucleotide triphosphate hydrolases"/>
    <property type="match status" value="1"/>
</dbReference>
<dbReference type="Pfam" id="PF02492">
    <property type="entry name" value="cobW"/>
    <property type="match status" value="2"/>
</dbReference>
<dbReference type="OrthoDB" id="272672at2759"/>
<dbReference type="InterPro" id="IPR027417">
    <property type="entry name" value="P-loop_NTPase"/>
</dbReference>
<dbReference type="InterPro" id="IPR011629">
    <property type="entry name" value="CobW-like_C"/>
</dbReference>
<accession>A0A9P8USD0</accession>
<sequence length="532" mass="59690">MAPGALIDSPRSSISGPADTSGDKRLPVTLLSGFLGAGKTTLLEHILTSPDHGLRIGVIVNDVGALNIDAALLTTHDVTRKEEQVVAMQNGCICCTLRGDLLEEVARLAEDSKVDYLVIESSGVSEPMQVAETFSEEFAEMHVAAGYDLEAEAQAQEGEQKNKRLAEILKSGGLSKVARLDTCVTVVDAVNFMKDFQTADFLIDRQIDVPEEDDRNISDLQVDQVEFADVLVINKCDLVSKDEVNRIRGVIKKLNPDAKILTTTKSRLNLEEILDTRLFSYEKSALSAGWLKSLNEEINPETEEYGIGTFIYRARRPFHPERLWNTIKDVFIVIQTEYEAEDSMDVDGEDHNESQDESDTEMDDEDQPQLNPQARLESKMRDETFGPLLRSKGFLWLATRPRMFGEWSQAGVMLTISAGDLWRCEAPESEWPKDPKARAAIMKDYEGKWQDRRQEIVFIGQKMRSGGEERLHSALDACLLTDKEFKSWEKAMNSKHPQEKLDGLFEDGFEDWPEDLHADHGHDHAGGEVCQL</sequence>
<name>A0A9P8USD0_9PEZI</name>
<dbReference type="PANTHER" id="PTHR43603">
    <property type="entry name" value="COBW DOMAIN-CONTAINING PROTEIN DDB_G0274527"/>
    <property type="match status" value="1"/>
</dbReference>
<gene>
    <name evidence="3" type="ORF">BKA67DRAFT_532642</name>
</gene>
<dbReference type="InterPro" id="IPR003495">
    <property type="entry name" value="CobW/HypB/UreG_nucleotide-bd"/>
</dbReference>
<comment type="caution">
    <text evidence="3">The sequence shown here is derived from an EMBL/GenBank/DDBJ whole genome shotgun (WGS) entry which is preliminary data.</text>
</comment>
<dbReference type="Pfam" id="PF07683">
    <property type="entry name" value="CobW_C"/>
    <property type="match status" value="1"/>
</dbReference>
<dbReference type="SUPFAM" id="SSF52540">
    <property type="entry name" value="P-loop containing nucleoside triphosphate hydrolases"/>
    <property type="match status" value="1"/>
</dbReference>
<dbReference type="SUPFAM" id="SSF90002">
    <property type="entry name" value="Hypothetical protein YjiA, C-terminal domain"/>
    <property type="match status" value="1"/>
</dbReference>
<dbReference type="EMBL" id="JAGPXC010000002">
    <property type="protein sequence ID" value="KAH6657431.1"/>
    <property type="molecule type" value="Genomic_DNA"/>
</dbReference>
<dbReference type="PANTHER" id="PTHR43603:SF1">
    <property type="entry name" value="ZINC-REGULATED GTPASE METALLOPROTEIN ACTIVATOR 1"/>
    <property type="match status" value="1"/>
</dbReference>
<feature type="region of interest" description="Disordered" evidence="1">
    <location>
        <begin position="342"/>
        <end position="377"/>
    </location>
</feature>
<keyword evidence="3" id="KW-0378">Hydrolase</keyword>
<evidence type="ECO:0000313" key="3">
    <source>
        <dbReference type="EMBL" id="KAH6657431.1"/>
    </source>
</evidence>
<organism evidence="3 4">
    <name type="scientific">Truncatella angustata</name>
    <dbReference type="NCBI Taxonomy" id="152316"/>
    <lineage>
        <taxon>Eukaryota</taxon>
        <taxon>Fungi</taxon>
        <taxon>Dikarya</taxon>
        <taxon>Ascomycota</taxon>
        <taxon>Pezizomycotina</taxon>
        <taxon>Sordariomycetes</taxon>
        <taxon>Xylariomycetidae</taxon>
        <taxon>Amphisphaeriales</taxon>
        <taxon>Sporocadaceae</taxon>
        <taxon>Truncatella</taxon>
    </lineage>
</organism>
<reference evidence="3" key="1">
    <citation type="journal article" date="2021" name="Nat. Commun.">
        <title>Genetic determinants of endophytism in the Arabidopsis root mycobiome.</title>
        <authorList>
            <person name="Mesny F."/>
            <person name="Miyauchi S."/>
            <person name="Thiergart T."/>
            <person name="Pickel B."/>
            <person name="Atanasova L."/>
            <person name="Karlsson M."/>
            <person name="Huettel B."/>
            <person name="Barry K.W."/>
            <person name="Haridas S."/>
            <person name="Chen C."/>
            <person name="Bauer D."/>
            <person name="Andreopoulos W."/>
            <person name="Pangilinan J."/>
            <person name="LaButti K."/>
            <person name="Riley R."/>
            <person name="Lipzen A."/>
            <person name="Clum A."/>
            <person name="Drula E."/>
            <person name="Henrissat B."/>
            <person name="Kohler A."/>
            <person name="Grigoriev I.V."/>
            <person name="Martin F.M."/>
            <person name="Hacquard S."/>
        </authorList>
    </citation>
    <scope>NUCLEOTIDE SEQUENCE</scope>
    <source>
        <strain evidence="3">MPI-SDFR-AT-0073</strain>
    </source>
</reference>
<evidence type="ECO:0000313" key="4">
    <source>
        <dbReference type="Proteomes" id="UP000758603"/>
    </source>
</evidence>
<feature type="domain" description="CobW C-terminal" evidence="2">
    <location>
        <begin position="307"/>
        <end position="479"/>
    </location>
</feature>
<dbReference type="GeneID" id="70128454"/>
<feature type="compositionally biased region" description="Acidic residues" evidence="1">
    <location>
        <begin position="355"/>
        <end position="367"/>
    </location>
</feature>
<dbReference type="CDD" id="cd03112">
    <property type="entry name" value="CobW-like"/>
    <property type="match status" value="1"/>
</dbReference>
<evidence type="ECO:0000259" key="2">
    <source>
        <dbReference type="SMART" id="SM00833"/>
    </source>
</evidence>
<dbReference type="AlphaFoldDB" id="A0A9P8USD0"/>